<dbReference type="PROSITE" id="PS50002">
    <property type="entry name" value="SH3"/>
    <property type="match status" value="1"/>
</dbReference>
<dbReference type="PANTHER" id="PTHR45929:SF7">
    <property type="entry name" value="LAS SEVENTEEN-BINDING PROTEIN 1"/>
    <property type="match status" value="1"/>
</dbReference>
<dbReference type="FunCoup" id="A0A164ZCS6">
    <property type="interactions" value="109"/>
</dbReference>
<evidence type="ECO:0000259" key="4">
    <source>
        <dbReference type="PROSITE" id="PS50002"/>
    </source>
</evidence>
<evidence type="ECO:0000256" key="2">
    <source>
        <dbReference type="PROSITE-ProRule" id="PRU00192"/>
    </source>
</evidence>
<feature type="domain" description="SH3" evidence="4">
    <location>
        <begin position="114"/>
        <end position="175"/>
    </location>
</feature>
<dbReference type="InParanoid" id="A0A164ZCS6"/>
<protein>
    <submittedName>
        <fullName evidence="5">SH3-domain-containing protein</fullName>
    </submittedName>
</protein>
<feature type="compositionally biased region" description="Pro residues" evidence="3">
    <location>
        <begin position="90"/>
        <end position="110"/>
    </location>
</feature>
<reference evidence="5 6" key="1">
    <citation type="journal article" date="2016" name="Fungal Biol.">
        <title>The genome of Xylona heveae provides a window into fungal endophytism.</title>
        <authorList>
            <person name="Gazis R."/>
            <person name="Kuo A."/>
            <person name="Riley R."/>
            <person name="LaButti K."/>
            <person name="Lipzen A."/>
            <person name="Lin J."/>
            <person name="Amirebrahimi M."/>
            <person name="Hesse C.N."/>
            <person name="Spatafora J.W."/>
            <person name="Henrissat B."/>
            <person name="Hainaut M."/>
            <person name="Grigoriev I.V."/>
            <person name="Hibbett D.S."/>
        </authorList>
    </citation>
    <scope>NUCLEOTIDE SEQUENCE [LARGE SCALE GENOMIC DNA]</scope>
    <source>
        <strain evidence="5 6">TC161</strain>
    </source>
</reference>
<evidence type="ECO:0000256" key="3">
    <source>
        <dbReference type="SAM" id="MobiDB-lite"/>
    </source>
</evidence>
<feature type="region of interest" description="Disordered" evidence="3">
    <location>
        <begin position="48"/>
        <end position="110"/>
    </location>
</feature>
<feature type="compositionally biased region" description="Polar residues" evidence="3">
    <location>
        <begin position="195"/>
        <end position="209"/>
    </location>
</feature>
<dbReference type="STRING" id="1328760.A0A164ZCS6"/>
<dbReference type="AlphaFoldDB" id="A0A164ZCS6"/>
<dbReference type="CDD" id="cd00174">
    <property type="entry name" value="SH3"/>
    <property type="match status" value="1"/>
</dbReference>
<dbReference type="InterPro" id="IPR036028">
    <property type="entry name" value="SH3-like_dom_sf"/>
</dbReference>
<dbReference type="EMBL" id="KV407468">
    <property type="protein sequence ID" value="KZF18943.1"/>
    <property type="molecule type" value="Genomic_DNA"/>
</dbReference>
<dbReference type="InterPro" id="IPR001452">
    <property type="entry name" value="SH3_domain"/>
</dbReference>
<keyword evidence="1 2" id="KW-0728">SH3 domain</keyword>
<gene>
    <name evidence="5" type="ORF">L228DRAFT_251472</name>
</gene>
<keyword evidence="6" id="KW-1185">Reference proteome</keyword>
<evidence type="ECO:0000256" key="1">
    <source>
        <dbReference type="ARBA" id="ARBA00022443"/>
    </source>
</evidence>
<feature type="region of interest" description="Disordered" evidence="3">
    <location>
        <begin position="191"/>
        <end position="218"/>
    </location>
</feature>
<dbReference type="OrthoDB" id="6250593at2759"/>
<dbReference type="PANTHER" id="PTHR45929">
    <property type="entry name" value="JAK PATHWAY SIGNAL TRANSDUCTION ADAPTOR MOLECULE"/>
    <property type="match status" value="1"/>
</dbReference>
<evidence type="ECO:0000313" key="5">
    <source>
        <dbReference type="EMBL" id="KZF18943.1"/>
    </source>
</evidence>
<evidence type="ECO:0000313" key="6">
    <source>
        <dbReference type="Proteomes" id="UP000076632"/>
    </source>
</evidence>
<organism evidence="5 6">
    <name type="scientific">Xylona heveae (strain CBS 132557 / TC161)</name>
    <dbReference type="NCBI Taxonomy" id="1328760"/>
    <lineage>
        <taxon>Eukaryota</taxon>
        <taxon>Fungi</taxon>
        <taxon>Dikarya</taxon>
        <taxon>Ascomycota</taxon>
        <taxon>Pezizomycotina</taxon>
        <taxon>Xylonomycetes</taxon>
        <taxon>Xylonales</taxon>
        <taxon>Xylonaceae</taxon>
        <taxon>Xylona</taxon>
    </lineage>
</organism>
<dbReference type="SMART" id="SM00326">
    <property type="entry name" value="SH3"/>
    <property type="match status" value="1"/>
</dbReference>
<dbReference type="RefSeq" id="XP_018184498.1">
    <property type="nucleotide sequence ID" value="XM_018333565.1"/>
</dbReference>
<dbReference type="InterPro" id="IPR050670">
    <property type="entry name" value="STAM"/>
</dbReference>
<proteinExistence type="predicted"/>
<dbReference type="Proteomes" id="UP000076632">
    <property type="component" value="Unassembled WGS sequence"/>
</dbReference>
<sequence length="246" mass="25939">MSAHEELAKAVTNRTLRTIQTELEFLADSGIITSQTLSSILSQLPSPLQTRATASGTSIEQPTRTPSISAPQPPVAALANTSLNEKQNGYPPPSPSPAAVPPPAYAPPPSAGPPVLSIATALYQYNPTDAGDLAFIPNDRIGIQEYVNPDWWKGRNERTGQEGIFPRTYVRIIEEKAPLPPAPVSSGYGNMPLEVSQSGSTPSDPNNPNKHGKFEDAGKKFGKKLGNAAIFGAGATLGGDIVNSIF</sequence>
<dbReference type="OMA" id="EWWKGRN"/>
<dbReference type="Gene3D" id="2.30.30.40">
    <property type="entry name" value="SH3 Domains"/>
    <property type="match status" value="1"/>
</dbReference>
<dbReference type="GeneID" id="28898702"/>
<name>A0A164ZCS6_XYLHT</name>
<dbReference type="Pfam" id="PF00018">
    <property type="entry name" value="SH3_1"/>
    <property type="match status" value="1"/>
</dbReference>
<dbReference type="SUPFAM" id="SSF50044">
    <property type="entry name" value="SH3-domain"/>
    <property type="match status" value="1"/>
</dbReference>
<accession>A0A164ZCS6</accession>
<feature type="compositionally biased region" description="Polar residues" evidence="3">
    <location>
        <begin position="51"/>
        <end position="70"/>
    </location>
</feature>